<dbReference type="Gene3D" id="3.30.750.24">
    <property type="entry name" value="STAS domain"/>
    <property type="match status" value="1"/>
</dbReference>
<dbReference type="PROSITE" id="PS50801">
    <property type="entry name" value="STAS"/>
    <property type="match status" value="1"/>
</dbReference>
<accession>A0A9X2YRX2</accession>
<evidence type="ECO:0000259" key="2">
    <source>
        <dbReference type="PROSITE" id="PS50801"/>
    </source>
</evidence>
<dbReference type="Proteomes" id="UP001140293">
    <property type="component" value="Unassembled WGS sequence"/>
</dbReference>
<reference evidence="3" key="2">
    <citation type="journal article" date="2022" name="BMC Genomics">
        <title>Comparative genome analysis of mycobacteria focusing on tRNA and non-coding RNA.</title>
        <authorList>
            <person name="Behra P.R.K."/>
            <person name="Pettersson B.M.F."/>
            <person name="Ramesh M."/>
            <person name="Das S."/>
            <person name="Dasgupta S."/>
            <person name="Kirsebom L.A."/>
        </authorList>
    </citation>
    <scope>NUCLEOTIDE SEQUENCE</scope>
    <source>
        <strain evidence="3">DSM 44615</strain>
    </source>
</reference>
<dbReference type="InterPro" id="IPR002645">
    <property type="entry name" value="STAS_dom"/>
</dbReference>
<gene>
    <name evidence="3" type="ORF">H7I41_22920</name>
</gene>
<name>A0A9X2YRX2_9MYCO</name>
<evidence type="ECO:0000313" key="4">
    <source>
        <dbReference type="Proteomes" id="UP001140293"/>
    </source>
</evidence>
<dbReference type="RefSeq" id="WP_264014952.1">
    <property type="nucleotide sequence ID" value="NZ_JACKSJ010000204.1"/>
</dbReference>
<organism evidence="3 4">
    <name type="scientific">[Mycobacterium] manitobense</name>
    <dbReference type="NCBI Taxonomy" id="190147"/>
    <lineage>
        <taxon>Bacteria</taxon>
        <taxon>Bacillati</taxon>
        <taxon>Actinomycetota</taxon>
        <taxon>Actinomycetes</taxon>
        <taxon>Mycobacteriales</taxon>
        <taxon>Mycobacteriaceae</taxon>
        <taxon>Mycolicibacterium</taxon>
    </lineage>
</organism>
<dbReference type="SUPFAM" id="SSF52091">
    <property type="entry name" value="SpoIIaa-like"/>
    <property type="match status" value="1"/>
</dbReference>
<reference evidence="3" key="1">
    <citation type="submission" date="2020-07" db="EMBL/GenBank/DDBJ databases">
        <authorList>
            <person name="Pettersson B.M.F."/>
            <person name="Behra P.R.K."/>
            <person name="Ramesh M."/>
            <person name="Das S."/>
            <person name="Dasgupta S."/>
            <person name="Kirsebom L.A."/>
        </authorList>
    </citation>
    <scope>NUCLEOTIDE SEQUENCE</scope>
    <source>
        <strain evidence="3">DSM 44615</strain>
    </source>
</reference>
<evidence type="ECO:0000256" key="1">
    <source>
        <dbReference type="SAM" id="MobiDB-lite"/>
    </source>
</evidence>
<keyword evidence="4" id="KW-1185">Reference proteome</keyword>
<evidence type="ECO:0000313" key="3">
    <source>
        <dbReference type="EMBL" id="MCV7172779.1"/>
    </source>
</evidence>
<feature type="compositionally biased region" description="Basic and acidic residues" evidence="1">
    <location>
        <begin position="1"/>
        <end position="14"/>
    </location>
</feature>
<feature type="region of interest" description="Disordered" evidence="1">
    <location>
        <begin position="1"/>
        <end position="20"/>
    </location>
</feature>
<dbReference type="AlphaFoldDB" id="A0A9X2YRX2"/>
<proteinExistence type="predicted"/>
<comment type="caution">
    <text evidence="3">The sequence shown here is derived from an EMBL/GenBank/DDBJ whole genome shotgun (WGS) entry which is preliminary data.</text>
</comment>
<dbReference type="EMBL" id="JACKSJ010000204">
    <property type="protein sequence ID" value="MCV7172779.1"/>
    <property type="molecule type" value="Genomic_DNA"/>
</dbReference>
<feature type="domain" description="STAS" evidence="2">
    <location>
        <begin position="27"/>
        <end position="116"/>
    </location>
</feature>
<protein>
    <submittedName>
        <fullName evidence="3">STAS domain-containing protein</fullName>
    </submittedName>
</protein>
<sequence length="148" mass="16473">MLSTTEDRRPVEPHEPDDDVEYTGRAAFAMRRRSPARVIVTADGEIDATNGKALGRFVERHTGISTQLVLDLSNVEFFGSQGFRALHYVDVHCARSDVDWALVGSPAVRRLLEILDPNDEFPLVEDLAAAQSRLNCLARCHRLVMGRG</sequence>
<dbReference type="InterPro" id="IPR036513">
    <property type="entry name" value="STAS_dom_sf"/>
</dbReference>
<dbReference type="CDD" id="cd07043">
    <property type="entry name" value="STAS_anti-anti-sigma_factors"/>
    <property type="match status" value="1"/>
</dbReference>
<dbReference type="Pfam" id="PF01740">
    <property type="entry name" value="STAS"/>
    <property type="match status" value="1"/>
</dbReference>